<name>A0A9D3YXX8_DREPO</name>
<comment type="caution">
    <text evidence="1">The sequence shown here is derived from an EMBL/GenBank/DDBJ whole genome shotgun (WGS) entry which is preliminary data.</text>
</comment>
<accession>A0A9D3YXX8</accession>
<dbReference type="AlphaFoldDB" id="A0A9D3YXX8"/>
<dbReference type="Proteomes" id="UP000828390">
    <property type="component" value="Unassembled WGS sequence"/>
</dbReference>
<gene>
    <name evidence="1" type="ORF">DPMN_068827</name>
</gene>
<reference evidence="1" key="1">
    <citation type="journal article" date="2019" name="bioRxiv">
        <title>The Genome of the Zebra Mussel, Dreissena polymorpha: A Resource for Invasive Species Research.</title>
        <authorList>
            <person name="McCartney M.A."/>
            <person name="Auch B."/>
            <person name="Kono T."/>
            <person name="Mallez S."/>
            <person name="Zhang Y."/>
            <person name="Obille A."/>
            <person name="Becker A."/>
            <person name="Abrahante J.E."/>
            <person name="Garbe J."/>
            <person name="Badalamenti J.P."/>
            <person name="Herman A."/>
            <person name="Mangelson H."/>
            <person name="Liachko I."/>
            <person name="Sullivan S."/>
            <person name="Sone E.D."/>
            <person name="Koren S."/>
            <person name="Silverstein K.A.T."/>
            <person name="Beckman K.B."/>
            <person name="Gohl D.M."/>
        </authorList>
    </citation>
    <scope>NUCLEOTIDE SEQUENCE</scope>
    <source>
        <strain evidence="1">Duluth1</strain>
        <tissue evidence="1">Whole animal</tissue>
    </source>
</reference>
<sequence length="58" mass="6122">MVCDSANSMSLEPGFDLPSVVVVPCTKLNGIVSSINPSTVSVNQLKKPCRNSSIWSIA</sequence>
<reference evidence="1" key="2">
    <citation type="submission" date="2020-11" db="EMBL/GenBank/DDBJ databases">
        <authorList>
            <person name="McCartney M.A."/>
            <person name="Auch B."/>
            <person name="Kono T."/>
            <person name="Mallez S."/>
            <person name="Becker A."/>
            <person name="Gohl D.M."/>
            <person name="Silverstein K.A.T."/>
            <person name="Koren S."/>
            <person name="Bechman K.B."/>
            <person name="Herman A."/>
            <person name="Abrahante J.E."/>
            <person name="Garbe J."/>
        </authorList>
    </citation>
    <scope>NUCLEOTIDE SEQUENCE</scope>
    <source>
        <strain evidence="1">Duluth1</strain>
        <tissue evidence="1">Whole animal</tissue>
    </source>
</reference>
<organism evidence="1 2">
    <name type="scientific">Dreissena polymorpha</name>
    <name type="common">Zebra mussel</name>
    <name type="synonym">Mytilus polymorpha</name>
    <dbReference type="NCBI Taxonomy" id="45954"/>
    <lineage>
        <taxon>Eukaryota</taxon>
        <taxon>Metazoa</taxon>
        <taxon>Spiralia</taxon>
        <taxon>Lophotrochozoa</taxon>
        <taxon>Mollusca</taxon>
        <taxon>Bivalvia</taxon>
        <taxon>Autobranchia</taxon>
        <taxon>Heteroconchia</taxon>
        <taxon>Euheterodonta</taxon>
        <taxon>Imparidentia</taxon>
        <taxon>Neoheterodontei</taxon>
        <taxon>Myida</taxon>
        <taxon>Dreissenoidea</taxon>
        <taxon>Dreissenidae</taxon>
        <taxon>Dreissena</taxon>
    </lineage>
</organism>
<protein>
    <submittedName>
        <fullName evidence="1">Uncharacterized protein</fullName>
    </submittedName>
</protein>
<dbReference type="EMBL" id="JAIWYP010000014">
    <property type="protein sequence ID" value="KAH3709365.1"/>
    <property type="molecule type" value="Genomic_DNA"/>
</dbReference>
<proteinExistence type="predicted"/>
<evidence type="ECO:0000313" key="1">
    <source>
        <dbReference type="EMBL" id="KAH3709365.1"/>
    </source>
</evidence>
<keyword evidence="2" id="KW-1185">Reference proteome</keyword>
<evidence type="ECO:0000313" key="2">
    <source>
        <dbReference type="Proteomes" id="UP000828390"/>
    </source>
</evidence>